<dbReference type="EMBL" id="BARV01043357">
    <property type="protein sequence ID" value="GAI62427.1"/>
    <property type="molecule type" value="Genomic_DNA"/>
</dbReference>
<dbReference type="GO" id="GO:0005829">
    <property type="term" value="C:cytosol"/>
    <property type="evidence" value="ECO:0007669"/>
    <property type="project" value="TreeGrafter"/>
</dbReference>
<dbReference type="GO" id="GO:0003937">
    <property type="term" value="F:IMP cyclohydrolase activity"/>
    <property type="evidence" value="ECO:0007669"/>
    <property type="project" value="InterPro"/>
</dbReference>
<dbReference type="InterPro" id="IPR024051">
    <property type="entry name" value="AICAR_Tfase_dup_dom_sf"/>
</dbReference>
<gene>
    <name evidence="1" type="ORF">S06H3_64761</name>
</gene>
<accession>X1Q1K2</accession>
<protein>
    <submittedName>
        <fullName evidence="1">Uncharacterized protein</fullName>
    </submittedName>
</protein>
<dbReference type="GO" id="GO:0004643">
    <property type="term" value="F:phosphoribosylaminoimidazolecarboxamide formyltransferase activity"/>
    <property type="evidence" value="ECO:0007669"/>
    <property type="project" value="InterPro"/>
</dbReference>
<dbReference type="InterPro" id="IPR016193">
    <property type="entry name" value="Cytidine_deaminase-like"/>
</dbReference>
<name>X1Q1K2_9ZZZZ</name>
<feature type="non-terminal residue" evidence="1">
    <location>
        <position position="1"/>
    </location>
</feature>
<sequence length="112" mass="12449">IGKTLLDAYKKAYSGDVVSAMGSIISLNRRLDAETAEFMVESFKKMGKRLGASGFFIEAIIAPGYAKKAIEILTTRKRWGKALRILQTPPLSASKIARGEMDIKRGRRVLFR</sequence>
<dbReference type="InterPro" id="IPR002695">
    <property type="entry name" value="PurH-like"/>
</dbReference>
<dbReference type="SUPFAM" id="SSF53927">
    <property type="entry name" value="Cytidine deaminase-like"/>
    <property type="match status" value="1"/>
</dbReference>
<dbReference type="GO" id="GO:0006189">
    <property type="term" value="P:'de novo' IMP biosynthetic process"/>
    <property type="evidence" value="ECO:0007669"/>
    <property type="project" value="TreeGrafter"/>
</dbReference>
<dbReference type="PANTHER" id="PTHR11692:SF0">
    <property type="entry name" value="BIFUNCTIONAL PURINE BIOSYNTHESIS PROTEIN ATIC"/>
    <property type="match status" value="1"/>
</dbReference>
<organism evidence="1">
    <name type="scientific">marine sediment metagenome</name>
    <dbReference type="NCBI Taxonomy" id="412755"/>
    <lineage>
        <taxon>unclassified sequences</taxon>
        <taxon>metagenomes</taxon>
        <taxon>ecological metagenomes</taxon>
    </lineage>
</organism>
<dbReference type="Pfam" id="PF01808">
    <property type="entry name" value="AICARFT_IMPCHas"/>
    <property type="match status" value="1"/>
</dbReference>
<feature type="non-terminal residue" evidence="1">
    <location>
        <position position="112"/>
    </location>
</feature>
<dbReference type="AlphaFoldDB" id="X1Q1K2"/>
<reference evidence="1" key="1">
    <citation type="journal article" date="2014" name="Front. Microbiol.">
        <title>High frequency of phylogenetically diverse reductive dehalogenase-homologous genes in deep subseafloor sedimentary metagenomes.</title>
        <authorList>
            <person name="Kawai M."/>
            <person name="Futagami T."/>
            <person name="Toyoda A."/>
            <person name="Takaki Y."/>
            <person name="Nishi S."/>
            <person name="Hori S."/>
            <person name="Arai W."/>
            <person name="Tsubouchi T."/>
            <person name="Morono Y."/>
            <person name="Uchiyama I."/>
            <person name="Ito T."/>
            <person name="Fujiyama A."/>
            <person name="Inagaki F."/>
            <person name="Takami H."/>
        </authorList>
    </citation>
    <scope>NUCLEOTIDE SEQUENCE</scope>
    <source>
        <strain evidence="1">Expedition CK06-06</strain>
    </source>
</reference>
<comment type="caution">
    <text evidence="1">The sequence shown here is derived from an EMBL/GenBank/DDBJ whole genome shotgun (WGS) entry which is preliminary data.</text>
</comment>
<proteinExistence type="predicted"/>
<dbReference type="Gene3D" id="3.40.140.20">
    <property type="match status" value="1"/>
</dbReference>
<dbReference type="PANTHER" id="PTHR11692">
    <property type="entry name" value="BIFUNCTIONAL PURINE BIOSYNTHESIS PROTEIN PURH"/>
    <property type="match status" value="1"/>
</dbReference>
<evidence type="ECO:0000313" key="1">
    <source>
        <dbReference type="EMBL" id="GAI62427.1"/>
    </source>
</evidence>